<evidence type="ECO:0000313" key="2">
    <source>
        <dbReference type="EMBL" id="RNI29609.1"/>
    </source>
</evidence>
<feature type="transmembrane region" description="Helical" evidence="1">
    <location>
        <begin position="281"/>
        <end position="305"/>
    </location>
</feature>
<dbReference type="EMBL" id="RJJE01000009">
    <property type="protein sequence ID" value="RNI29609.1"/>
    <property type="molecule type" value="Genomic_DNA"/>
</dbReference>
<dbReference type="Proteomes" id="UP000271010">
    <property type="component" value="Unassembled WGS sequence"/>
</dbReference>
<keyword evidence="1" id="KW-0472">Membrane</keyword>
<dbReference type="Pfam" id="PF12412">
    <property type="entry name" value="DUF3667"/>
    <property type="match status" value="1"/>
</dbReference>
<feature type="transmembrane region" description="Helical" evidence="1">
    <location>
        <begin position="220"/>
        <end position="242"/>
    </location>
</feature>
<reference evidence="2 3" key="1">
    <citation type="submission" date="2018-11" db="EMBL/GenBank/DDBJ databases">
        <title>Rufibacter latericius sp. nov., isolated from water in Baiyang Lake.</title>
        <authorList>
            <person name="Yang Y."/>
        </authorList>
    </citation>
    <scope>NUCLEOTIDE SEQUENCE [LARGE SCALE GENOMIC DNA]</scope>
    <source>
        <strain evidence="2 3">MCC P1</strain>
    </source>
</reference>
<proteinExistence type="predicted"/>
<dbReference type="InterPro" id="IPR022134">
    <property type="entry name" value="DUF3667"/>
</dbReference>
<sequence length="306" mass="35777">MSHPVHKKFLVCPNCRHELQEADNYCASCGQENHDYRLPAGHLFLELLENTLHFDTKFFSTVNYLLLKPGKLTQEFILNRRASYVPPFRLYVFISFFFFLILSFAVGHSENNTPANPSVSSGQTLDTNGKKTRSMFFGLITYDLETQKDSTAGPDKQESKSRYTLFMERQETKWLQKSDHEIDQKILKTVSMLMFFLMPLFALILKVFHLRQRRFYIEHLIFSIHFHCFVFVLLSVVALLSNVVQAEWLVKGTFAVVFIYLFMALRRVFQEKVFTAFLKDLLIHASYLVVLILFLFLALFVNYTLA</sequence>
<dbReference type="OrthoDB" id="7446256at2"/>
<comment type="caution">
    <text evidence="2">The sequence shown here is derived from an EMBL/GenBank/DDBJ whole genome shotgun (WGS) entry which is preliminary data.</text>
</comment>
<keyword evidence="1" id="KW-0812">Transmembrane</keyword>
<feature type="transmembrane region" description="Helical" evidence="1">
    <location>
        <begin position="248"/>
        <end position="269"/>
    </location>
</feature>
<gene>
    <name evidence="2" type="ORF">EFA69_08610</name>
</gene>
<dbReference type="RefSeq" id="WP_123132694.1">
    <property type="nucleotide sequence ID" value="NZ_RJJE01000009.1"/>
</dbReference>
<organism evidence="2 3">
    <name type="scientific">Rufibacter immobilis</name>
    <dbReference type="NCBI Taxonomy" id="1348778"/>
    <lineage>
        <taxon>Bacteria</taxon>
        <taxon>Pseudomonadati</taxon>
        <taxon>Bacteroidota</taxon>
        <taxon>Cytophagia</taxon>
        <taxon>Cytophagales</taxon>
        <taxon>Hymenobacteraceae</taxon>
        <taxon>Rufibacter</taxon>
    </lineage>
</organism>
<name>A0A3M9MVQ9_9BACT</name>
<keyword evidence="1" id="KW-1133">Transmembrane helix</keyword>
<evidence type="ECO:0000313" key="3">
    <source>
        <dbReference type="Proteomes" id="UP000271010"/>
    </source>
</evidence>
<evidence type="ECO:0000256" key="1">
    <source>
        <dbReference type="SAM" id="Phobius"/>
    </source>
</evidence>
<feature type="transmembrane region" description="Helical" evidence="1">
    <location>
        <begin position="88"/>
        <end position="107"/>
    </location>
</feature>
<accession>A0A3M9MVQ9</accession>
<dbReference type="AlphaFoldDB" id="A0A3M9MVQ9"/>
<feature type="transmembrane region" description="Helical" evidence="1">
    <location>
        <begin position="186"/>
        <end position="208"/>
    </location>
</feature>
<keyword evidence="3" id="KW-1185">Reference proteome</keyword>
<protein>
    <submittedName>
        <fullName evidence="2">DUF3667 domain-containing protein</fullName>
    </submittedName>
</protein>